<dbReference type="Proteomes" id="UP000179807">
    <property type="component" value="Unassembled WGS sequence"/>
</dbReference>
<keyword evidence="3" id="KW-1185">Reference proteome</keyword>
<dbReference type="AlphaFoldDB" id="A0A1J4KXE1"/>
<gene>
    <name evidence="2" type="ORF">TRFO_15304</name>
</gene>
<feature type="domain" description="Initiator binding" evidence="1">
    <location>
        <begin position="245"/>
        <end position="343"/>
    </location>
</feature>
<dbReference type="InterPro" id="IPR018845">
    <property type="entry name" value="Initiator-bd"/>
</dbReference>
<protein>
    <recommendedName>
        <fullName evidence="1">Initiator binding domain-containing protein</fullName>
    </recommendedName>
</protein>
<organism evidence="2 3">
    <name type="scientific">Tritrichomonas foetus</name>
    <dbReference type="NCBI Taxonomy" id="1144522"/>
    <lineage>
        <taxon>Eukaryota</taxon>
        <taxon>Metamonada</taxon>
        <taxon>Parabasalia</taxon>
        <taxon>Tritrichomonadida</taxon>
        <taxon>Tritrichomonadidae</taxon>
        <taxon>Tritrichomonas</taxon>
    </lineage>
</organism>
<reference evidence="2" key="1">
    <citation type="submission" date="2016-10" db="EMBL/GenBank/DDBJ databases">
        <authorList>
            <person name="Benchimol M."/>
            <person name="Almeida L.G."/>
            <person name="Vasconcelos A.T."/>
            <person name="Perreira-Neves A."/>
            <person name="Rosa I.A."/>
            <person name="Tasca T."/>
            <person name="Bogo M.R."/>
            <person name="de Souza W."/>
        </authorList>
    </citation>
    <scope>NUCLEOTIDE SEQUENCE [LARGE SCALE GENOMIC DNA]</scope>
    <source>
        <strain evidence="2">K</strain>
    </source>
</reference>
<comment type="caution">
    <text evidence="2">The sequence shown here is derived from an EMBL/GenBank/DDBJ whole genome shotgun (WGS) entry which is preliminary data.</text>
</comment>
<dbReference type="RefSeq" id="XP_068367510.1">
    <property type="nucleotide sequence ID" value="XM_068498308.1"/>
</dbReference>
<dbReference type="EMBL" id="MLAK01000384">
    <property type="protein sequence ID" value="OHT14374.1"/>
    <property type="molecule type" value="Genomic_DNA"/>
</dbReference>
<dbReference type="InterPro" id="IPR036388">
    <property type="entry name" value="WH-like_DNA-bd_sf"/>
</dbReference>
<dbReference type="VEuPathDB" id="TrichDB:TRFO_15304"/>
<proteinExistence type="predicted"/>
<dbReference type="Pfam" id="PF10416">
    <property type="entry name" value="IBD"/>
    <property type="match status" value="1"/>
</dbReference>
<evidence type="ECO:0000313" key="3">
    <source>
        <dbReference type="Proteomes" id="UP000179807"/>
    </source>
</evidence>
<dbReference type="Gene3D" id="1.10.10.10">
    <property type="entry name" value="Winged helix-like DNA-binding domain superfamily/Winged helix DNA-binding domain"/>
    <property type="match status" value="1"/>
</dbReference>
<sequence length="386" mass="44171">MQQEDFHSYWTDSPALIDPTSSFVNMEMPKLTFDDWTSNANDDFCDISYSPTLITRTNPSPLLISEMKDNESIKFQSNHTSNHLLQFPKFDNDLNPINDDSDNNEYEIPQVSKAHSDNFVLNTNISMNEIDQNPLQKQASQKVTQQVPPGVPLSSVAMTKLSPQQIAFLSNIFPNITKYNFYNNNLTNNRSNNINNNYVQPLGKKTTRSTIAVLENDDFKKYCSEYSFVVNPFKLGFIPSNSWLNKETTFGNLVSSFFQKRNNSTSRFSHKLFNALRLSTEFPNLTKYIGVEWITPTILKVDKVAFATLLKIKTVDGSLFHQQGNFPSHGFVELTEKEATQQLSAEQLLDVDYETVRLLRHPAGVFKKDCTGNDIDELKWINSRRK</sequence>
<evidence type="ECO:0000259" key="1">
    <source>
        <dbReference type="Pfam" id="PF10416"/>
    </source>
</evidence>
<accession>A0A1J4KXE1</accession>
<dbReference type="GeneID" id="94833012"/>
<evidence type="ECO:0000313" key="2">
    <source>
        <dbReference type="EMBL" id="OHT14374.1"/>
    </source>
</evidence>
<name>A0A1J4KXE1_9EUKA</name>